<keyword evidence="1" id="KW-0472">Membrane</keyword>
<protein>
    <submittedName>
        <fullName evidence="2">Uncharacterized protein</fullName>
    </submittedName>
</protein>
<dbReference type="Proteomes" id="UP001337655">
    <property type="component" value="Unassembled WGS sequence"/>
</dbReference>
<proteinExistence type="predicted"/>
<name>A0AAV9PLR3_9PEZI</name>
<keyword evidence="1" id="KW-0812">Transmembrane</keyword>
<gene>
    <name evidence="2" type="ORF">LTR77_002334</name>
</gene>
<keyword evidence="3" id="KW-1185">Reference proteome</keyword>
<dbReference type="RefSeq" id="XP_064662348.1">
    <property type="nucleotide sequence ID" value="XM_064799593.1"/>
</dbReference>
<feature type="transmembrane region" description="Helical" evidence="1">
    <location>
        <begin position="214"/>
        <end position="234"/>
    </location>
</feature>
<reference evidence="2 3" key="1">
    <citation type="submission" date="2023-08" db="EMBL/GenBank/DDBJ databases">
        <title>Black Yeasts Isolated from many extreme environments.</title>
        <authorList>
            <person name="Coleine C."/>
            <person name="Stajich J.E."/>
            <person name="Selbmann L."/>
        </authorList>
    </citation>
    <scope>NUCLEOTIDE SEQUENCE [LARGE SCALE GENOMIC DNA]</scope>
    <source>
        <strain evidence="2 3">CCFEE 5935</strain>
    </source>
</reference>
<sequence>MNMAYIYEFPFITLSLLLFTLGIAEFHYQGSVVQKLRQAGPEIMGWSAWTHPESLPDRILRTRPFHLNTMVEKLNVACASIALVCALLCLYRSIQAAKTRANRNTADCKTLAHPGLVVLDRAVQMTKQERKERHVRWWTLCCATVTGICAVYALTCIIYTFTKLYGSSTWHYTDELSSSQHFTRESWACQMAVQYPDGVVDWAHMCRDGRTGRWLLVPMFVSFTMLTALSFVCWRNREGNDDEAELEGCKEGGVAVQHA</sequence>
<comment type="caution">
    <text evidence="2">The sequence shown here is derived from an EMBL/GenBank/DDBJ whole genome shotgun (WGS) entry which is preliminary data.</text>
</comment>
<feature type="transmembrane region" description="Helical" evidence="1">
    <location>
        <begin position="74"/>
        <end position="94"/>
    </location>
</feature>
<feature type="transmembrane region" description="Helical" evidence="1">
    <location>
        <begin position="137"/>
        <end position="161"/>
    </location>
</feature>
<dbReference type="GeneID" id="89923681"/>
<dbReference type="AlphaFoldDB" id="A0AAV9PLR3"/>
<keyword evidence="1" id="KW-1133">Transmembrane helix</keyword>
<organism evidence="2 3">
    <name type="scientific">Saxophila tyrrhenica</name>
    <dbReference type="NCBI Taxonomy" id="1690608"/>
    <lineage>
        <taxon>Eukaryota</taxon>
        <taxon>Fungi</taxon>
        <taxon>Dikarya</taxon>
        <taxon>Ascomycota</taxon>
        <taxon>Pezizomycotina</taxon>
        <taxon>Dothideomycetes</taxon>
        <taxon>Dothideomycetidae</taxon>
        <taxon>Mycosphaerellales</taxon>
        <taxon>Extremaceae</taxon>
        <taxon>Saxophila</taxon>
    </lineage>
</organism>
<evidence type="ECO:0000256" key="1">
    <source>
        <dbReference type="SAM" id="Phobius"/>
    </source>
</evidence>
<dbReference type="EMBL" id="JAVRRT010000003">
    <property type="protein sequence ID" value="KAK5173653.1"/>
    <property type="molecule type" value="Genomic_DNA"/>
</dbReference>
<evidence type="ECO:0000313" key="3">
    <source>
        <dbReference type="Proteomes" id="UP001337655"/>
    </source>
</evidence>
<evidence type="ECO:0000313" key="2">
    <source>
        <dbReference type="EMBL" id="KAK5173653.1"/>
    </source>
</evidence>
<accession>A0AAV9PLR3</accession>